<dbReference type="Pfam" id="PF03537">
    <property type="entry name" value="Glyco_hydro_114"/>
    <property type="match status" value="1"/>
</dbReference>
<gene>
    <name evidence="3" type="ORF">NCTC13315_00513</name>
</gene>
<dbReference type="InterPro" id="IPR004352">
    <property type="entry name" value="GH114_TIM-barrel"/>
</dbReference>
<reference evidence="3 4" key="1">
    <citation type="submission" date="2018-06" db="EMBL/GenBank/DDBJ databases">
        <authorList>
            <consortium name="Pathogen Informatics"/>
            <person name="Doyle S."/>
        </authorList>
    </citation>
    <scope>NUCLEOTIDE SEQUENCE [LARGE SCALE GENOMIC DNA]</scope>
    <source>
        <strain evidence="3 4">NCTC13315</strain>
    </source>
</reference>
<dbReference type="PANTHER" id="PTHR35273:SF2">
    <property type="entry name" value="ALPHA-GALACTOSIDASE"/>
    <property type="match status" value="1"/>
</dbReference>
<keyword evidence="4" id="KW-1185">Reference proteome</keyword>
<organism evidence="3 4">
    <name type="scientific">Legionella beliardensis</name>
    <dbReference type="NCBI Taxonomy" id="91822"/>
    <lineage>
        <taxon>Bacteria</taxon>
        <taxon>Pseudomonadati</taxon>
        <taxon>Pseudomonadota</taxon>
        <taxon>Gammaproteobacteria</taxon>
        <taxon>Legionellales</taxon>
        <taxon>Legionellaceae</taxon>
        <taxon>Legionella</taxon>
    </lineage>
</organism>
<dbReference type="OrthoDB" id="505502at2"/>
<protein>
    <submittedName>
        <fullName evidence="3">Uncharacterized conserved protein</fullName>
    </submittedName>
</protein>
<dbReference type="Proteomes" id="UP000254968">
    <property type="component" value="Unassembled WGS sequence"/>
</dbReference>
<sequence length="267" mass="29785">MKTLRTGLLTLGLLATHTAFTQDLALPPPVKCDTCASQIIQGERWNYVLSTKPKFSVLADVYDIDGFDNTAATVKTIHNQGNKAICYLSAGTWEDWRPDAKQFPASVKGKSNGWPGEKWLDIRQTSILLPIMQARINTCKQKGFDAVEFDNVDGYTNKTGFPLKSADQAFYNASLANMAHQAGLAVGLKNDIDQAAQLVNYFDFAINEQCFEYNECNTLTPFINANKAVLNVEYNLNTSRFCSKANNMRFSSIKKDMELTEKVTFCN</sequence>
<evidence type="ECO:0000313" key="4">
    <source>
        <dbReference type="Proteomes" id="UP000254968"/>
    </source>
</evidence>
<dbReference type="InterPro" id="IPR013785">
    <property type="entry name" value="Aldolase_TIM"/>
</dbReference>
<proteinExistence type="predicted"/>
<feature type="chain" id="PRO_5016789261" evidence="1">
    <location>
        <begin position="22"/>
        <end position="267"/>
    </location>
</feature>
<dbReference type="RefSeq" id="WP_115301774.1">
    <property type="nucleotide sequence ID" value="NZ_CAAAHO010000006.1"/>
</dbReference>
<dbReference type="Gene3D" id="3.20.20.70">
    <property type="entry name" value="Aldolase class I"/>
    <property type="match status" value="1"/>
</dbReference>
<feature type="domain" description="Glycoside-hydrolase family GH114 TIM-barrel" evidence="2">
    <location>
        <begin position="44"/>
        <end position="261"/>
    </location>
</feature>
<evidence type="ECO:0000259" key="2">
    <source>
        <dbReference type="Pfam" id="PF03537"/>
    </source>
</evidence>
<feature type="signal peptide" evidence="1">
    <location>
        <begin position="1"/>
        <end position="21"/>
    </location>
</feature>
<dbReference type="AlphaFoldDB" id="A0A378HZR1"/>
<dbReference type="PANTHER" id="PTHR35273">
    <property type="entry name" value="ALPHA-1,4 POLYGALACTOSAMINIDASE, PUTATIVE (AFU_ORTHOLOGUE AFUA_3G07890)-RELATED"/>
    <property type="match status" value="1"/>
</dbReference>
<accession>A0A378HZR1</accession>
<evidence type="ECO:0000256" key="1">
    <source>
        <dbReference type="SAM" id="SignalP"/>
    </source>
</evidence>
<dbReference type="InterPro" id="IPR017853">
    <property type="entry name" value="GH"/>
</dbReference>
<evidence type="ECO:0000313" key="3">
    <source>
        <dbReference type="EMBL" id="STX27991.1"/>
    </source>
</evidence>
<dbReference type="SUPFAM" id="SSF51445">
    <property type="entry name" value="(Trans)glycosidases"/>
    <property type="match status" value="1"/>
</dbReference>
<dbReference type="EMBL" id="UGNV01000001">
    <property type="protein sequence ID" value="STX27991.1"/>
    <property type="molecule type" value="Genomic_DNA"/>
</dbReference>
<keyword evidence="1" id="KW-0732">Signal</keyword>
<name>A0A378HZR1_9GAMM</name>